<dbReference type="SUPFAM" id="SSF51126">
    <property type="entry name" value="Pectin lyase-like"/>
    <property type="match status" value="1"/>
</dbReference>
<dbReference type="InterPro" id="IPR012332">
    <property type="entry name" value="Autotransporter_pectin_lyase_C"/>
</dbReference>
<keyword evidence="1" id="KW-0732">Signal</keyword>
<evidence type="ECO:0000256" key="1">
    <source>
        <dbReference type="SAM" id="SignalP"/>
    </source>
</evidence>
<accession>A0A943EDX0</accession>
<proteinExistence type="predicted"/>
<evidence type="ECO:0000313" key="2">
    <source>
        <dbReference type="EMBL" id="MBS5519190.1"/>
    </source>
</evidence>
<dbReference type="AlphaFoldDB" id="A0A943EDX0"/>
<comment type="caution">
    <text evidence="2">The sequence shown here is derived from an EMBL/GenBank/DDBJ whole genome shotgun (WGS) entry which is preliminary data.</text>
</comment>
<feature type="signal peptide" evidence="1">
    <location>
        <begin position="1"/>
        <end position="22"/>
    </location>
</feature>
<gene>
    <name evidence="2" type="ORF">KHX13_02465</name>
</gene>
<name>A0A943EDX0_9FIRM</name>
<reference evidence="2" key="1">
    <citation type="submission" date="2021-02" db="EMBL/GenBank/DDBJ databases">
        <title>Infant gut strain persistence is associated with maternal origin, phylogeny, and functional potential including surface adhesion and iron acquisition.</title>
        <authorList>
            <person name="Lou Y.C."/>
        </authorList>
    </citation>
    <scope>NUCLEOTIDE SEQUENCE</scope>
    <source>
        <strain evidence="2">L3_106_000M1_dasL3_106_000M1_concoct_15</strain>
    </source>
</reference>
<dbReference type="Gene3D" id="2.160.20.20">
    <property type="match status" value="1"/>
</dbReference>
<evidence type="ECO:0000313" key="3">
    <source>
        <dbReference type="Proteomes" id="UP000754226"/>
    </source>
</evidence>
<feature type="chain" id="PRO_5038003684" evidence="1">
    <location>
        <begin position="23"/>
        <end position="465"/>
    </location>
</feature>
<dbReference type="Proteomes" id="UP000754226">
    <property type="component" value="Unassembled WGS sequence"/>
</dbReference>
<organism evidence="2 3">
    <name type="scientific">Acidaminococcus intestini</name>
    <dbReference type="NCBI Taxonomy" id="187327"/>
    <lineage>
        <taxon>Bacteria</taxon>
        <taxon>Bacillati</taxon>
        <taxon>Bacillota</taxon>
        <taxon>Negativicutes</taxon>
        <taxon>Acidaminococcales</taxon>
        <taxon>Acidaminococcaceae</taxon>
        <taxon>Acidaminococcus</taxon>
    </lineage>
</organism>
<sequence>MKKMTAAILAAFLMSPLGTSFYTECEAESADTRASIASFQMLTPGPPPDGMPPQGMSPQGGIGGFNPPQTVMQGTAKVTVTKAQTLTEKTYTSTGSNENALRVKGAAVTLKSSKIEKLGGTSSSTEGGDFYGMNAAVLATDGAALTVEDTAITSNAPNGNALFSYGKGTKVSAQNVTIHTLGRNSGGLQTTGGASMKAVDVKVLTEGDSAAAIRSDRGGGTVRVTGGVFETAGLGSPAIYSTADIAVSGAKLSAAHSEGAVIEGKNSIKLTDCDLEGAMDKMRTMGPTTIQEENTQAVMIYQSMSGDAEEGTSSFAMQGGSLKAHTGDVLYVTNTKCTIDLENVTISQDDTSKALFRVTGNSAVRGWGTAGANGGEAVIHAKDQTLSGRIVTDTISKLDLTLGAGSTFTGSTQIKENRAASKADGTLSVTVEKGAVWDLTEDSVVTHLVNHGTIHKNGHTLTVKA</sequence>
<dbReference type="EMBL" id="JAGZCZ010000002">
    <property type="protein sequence ID" value="MBS5519190.1"/>
    <property type="molecule type" value="Genomic_DNA"/>
</dbReference>
<protein>
    <submittedName>
        <fullName evidence="2">Uncharacterized protein</fullName>
    </submittedName>
</protein>
<dbReference type="InterPro" id="IPR011050">
    <property type="entry name" value="Pectin_lyase_fold/virulence"/>
</dbReference>